<evidence type="ECO:0000313" key="9">
    <source>
        <dbReference type="Proteomes" id="UP000027219"/>
    </source>
</evidence>
<dbReference type="Proteomes" id="UP000027219">
    <property type="component" value="Unassembled WGS sequence"/>
</dbReference>
<keyword evidence="1 6" id="KW-0963">Cytoplasm</keyword>
<dbReference type="STRING" id="212667.VFDL14_09465"/>
<evidence type="ECO:0000259" key="7">
    <source>
        <dbReference type="Pfam" id="PF05175"/>
    </source>
</evidence>
<accession>A0A066URQ2</accession>
<dbReference type="SUPFAM" id="SSF53335">
    <property type="entry name" value="S-adenosyl-L-methionine-dependent methyltransferases"/>
    <property type="match status" value="1"/>
</dbReference>
<feature type="domain" description="Methyltransferase small" evidence="7">
    <location>
        <begin position="40"/>
        <end position="126"/>
    </location>
</feature>
<dbReference type="HAMAP" id="MF_01872">
    <property type="entry name" value="tRNA_methyltr_YfiC"/>
    <property type="match status" value="1"/>
</dbReference>
<keyword evidence="2 6" id="KW-0489">Methyltransferase</keyword>
<comment type="similarity">
    <text evidence="6">Belongs to the methyltransferase superfamily. tRNA (adenine-N(6)-)-methyltransferase family.</text>
</comment>
<dbReference type="PANTHER" id="PTHR47739">
    <property type="entry name" value="TRNA1(VAL) (ADENINE(37)-N6)-METHYLTRANSFERASE"/>
    <property type="match status" value="1"/>
</dbReference>
<dbReference type="GO" id="GO:0005737">
    <property type="term" value="C:cytoplasm"/>
    <property type="evidence" value="ECO:0007669"/>
    <property type="project" value="UniProtKB-SubCell"/>
</dbReference>
<dbReference type="PROSITE" id="PS00092">
    <property type="entry name" value="N6_MTASE"/>
    <property type="match status" value="1"/>
</dbReference>
<dbReference type="InterPro" id="IPR007848">
    <property type="entry name" value="Small_mtfrase_dom"/>
</dbReference>
<dbReference type="GO" id="GO:0016430">
    <property type="term" value="F:tRNA (adenine-N6)-methyltransferase activity"/>
    <property type="evidence" value="ECO:0007669"/>
    <property type="project" value="UniProtKB-UniRule"/>
</dbReference>
<comment type="catalytic activity">
    <reaction evidence="6">
        <text>adenosine(37) in tRNA1(Val) + S-adenosyl-L-methionine = N(6)-methyladenosine(37) in tRNA1(Val) + S-adenosyl-L-homocysteine + H(+)</text>
        <dbReference type="Rhea" id="RHEA:43160"/>
        <dbReference type="Rhea" id="RHEA-COMP:10369"/>
        <dbReference type="Rhea" id="RHEA-COMP:10370"/>
        <dbReference type="ChEBI" id="CHEBI:15378"/>
        <dbReference type="ChEBI" id="CHEBI:57856"/>
        <dbReference type="ChEBI" id="CHEBI:59789"/>
        <dbReference type="ChEBI" id="CHEBI:74411"/>
        <dbReference type="ChEBI" id="CHEBI:74449"/>
        <dbReference type="EC" id="2.1.1.223"/>
    </reaction>
</comment>
<dbReference type="GO" id="GO:0032259">
    <property type="term" value="P:methylation"/>
    <property type="evidence" value="ECO:0007669"/>
    <property type="project" value="UniProtKB-KW"/>
</dbReference>
<comment type="function">
    <text evidence="6">Specifically methylates the adenine in position 37 of tRNA(1)(Val) (anticodon cmo5UAC).</text>
</comment>
<reference evidence="8 9" key="1">
    <citation type="submission" date="2014-02" db="EMBL/GenBank/DDBJ databases">
        <title>Vibrio fortis Dalian14 Genome Sequencing.</title>
        <authorList>
            <person name="Wang Y."/>
            <person name="Song L."/>
            <person name="Liu G."/>
            <person name="Ding J."/>
        </authorList>
    </citation>
    <scope>NUCLEOTIDE SEQUENCE [LARGE SCALE GENOMIC DNA]</scope>
    <source>
        <strain evidence="8 9">Dalian14</strain>
    </source>
</reference>
<dbReference type="PANTHER" id="PTHR47739:SF1">
    <property type="entry name" value="TRNA1(VAL) (ADENINE(37)-N6)-METHYLTRANSFERASE"/>
    <property type="match status" value="1"/>
</dbReference>
<dbReference type="InterPro" id="IPR050210">
    <property type="entry name" value="tRNA_Adenine-N(6)_MTase"/>
</dbReference>
<proteinExistence type="inferred from homology"/>
<comment type="caution">
    <text evidence="8">The sequence shown here is derived from an EMBL/GenBank/DDBJ whole genome shotgun (WGS) entry which is preliminary data.</text>
</comment>
<dbReference type="CDD" id="cd02440">
    <property type="entry name" value="AdoMet_MTases"/>
    <property type="match status" value="1"/>
</dbReference>
<evidence type="ECO:0000256" key="1">
    <source>
        <dbReference type="ARBA" id="ARBA00022490"/>
    </source>
</evidence>
<dbReference type="RefSeq" id="WP_032553157.1">
    <property type="nucleotide sequence ID" value="NZ_JFFR01000028.1"/>
</dbReference>
<dbReference type="InterPro" id="IPR002052">
    <property type="entry name" value="DNA_methylase_N6_adenine_CS"/>
</dbReference>
<keyword evidence="4 6" id="KW-0949">S-adenosyl-L-methionine</keyword>
<evidence type="ECO:0000256" key="3">
    <source>
        <dbReference type="ARBA" id="ARBA00022679"/>
    </source>
</evidence>
<evidence type="ECO:0000256" key="4">
    <source>
        <dbReference type="ARBA" id="ARBA00022691"/>
    </source>
</evidence>
<dbReference type="EC" id="2.1.1.223" evidence="6"/>
<dbReference type="GO" id="GO:0003676">
    <property type="term" value="F:nucleic acid binding"/>
    <property type="evidence" value="ECO:0007669"/>
    <property type="project" value="InterPro"/>
</dbReference>
<evidence type="ECO:0000313" key="8">
    <source>
        <dbReference type="EMBL" id="KDN26883.1"/>
    </source>
</evidence>
<evidence type="ECO:0000256" key="2">
    <source>
        <dbReference type="ARBA" id="ARBA00022603"/>
    </source>
</evidence>
<dbReference type="OrthoDB" id="5383291at2"/>
<comment type="subcellular location">
    <subcellularLocation>
        <location evidence="6">Cytoplasm</location>
    </subcellularLocation>
</comment>
<evidence type="ECO:0000256" key="6">
    <source>
        <dbReference type="HAMAP-Rule" id="MF_01872"/>
    </source>
</evidence>
<keyword evidence="5 6" id="KW-0819">tRNA processing</keyword>
<protein>
    <recommendedName>
        <fullName evidence="6">tRNA1(Val) (adenine(37)-N6)-methyltransferase</fullName>
        <ecNumber evidence="6">2.1.1.223</ecNumber>
    </recommendedName>
    <alternativeName>
        <fullName evidence="6">tRNA m6A37 methyltransferase</fullName>
    </alternativeName>
</protein>
<organism evidence="8 9">
    <name type="scientific">Vibrio fortis</name>
    <dbReference type="NCBI Taxonomy" id="212667"/>
    <lineage>
        <taxon>Bacteria</taxon>
        <taxon>Pseudomonadati</taxon>
        <taxon>Pseudomonadota</taxon>
        <taxon>Gammaproteobacteria</taxon>
        <taxon>Vibrionales</taxon>
        <taxon>Vibrionaceae</taxon>
        <taxon>Vibrio</taxon>
    </lineage>
</organism>
<name>A0A066URQ2_9VIBR</name>
<dbReference type="Pfam" id="PF05175">
    <property type="entry name" value="MTS"/>
    <property type="match status" value="1"/>
</dbReference>
<dbReference type="Gene3D" id="3.40.50.150">
    <property type="entry name" value="Vaccinia Virus protein VP39"/>
    <property type="match status" value="1"/>
</dbReference>
<dbReference type="InterPro" id="IPR029063">
    <property type="entry name" value="SAM-dependent_MTases_sf"/>
</dbReference>
<dbReference type="EMBL" id="JFFR01000028">
    <property type="protein sequence ID" value="KDN26883.1"/>
    <property type="molecule type" value="Genomic_DNA"/>
</dbReference>
<gene>
    <name evidence="8" type="ORF">VFDL14_09465</name>
</gene>
<keyword evidence="3 6" id="KW-0808">Transferase</keyword>
<keyword evidence="9" id="KW-1185">Reference proteome</keyword>
<sequence length="240" mass="26956">MKEKTLETKSFNFKQFSIYGGQSGMPVSTDGVLLGAWTQLNHQQNVLDIGTGTGLLTLMLAQRYPSVNLAAIDIDPDAIHAAKINFDHSPWSDRLQLYFGSVLEVELPEQFDAIICNPPYFNSGEQAAHSQRATARHTASLDHKALAVRCYELTTESATASFILPMVEGEQFIELAKQSGWHLSRRLDVRTTARKQPTRLLFELSKDPSVQLDHQQLLIHDQNGYSEAFIALTQDFYLKM</sequence>
<dbReference type="GO" id="GO:0008033">
    <property type="term" value="P:tRNA processing"/>
    <property type="evidence" value="ECO:0007669"/>
    <property type="project" value="UniProtKB-UniRule"/>
</dbReference>
<evidence type="ECO:0000256" key="5">
    <source>
        <dbReference type="ARBA" id="ARBA00022694"/>
    </source>
</evidence>
<dbReference type="AlphaFoldDB" id="A0A066URQ2"/>
<dbReference type="InterPro" id="IPR022882">
    <property type="entry name" value="tRNA_adenine-N6_MeTrfase"/>
</dbReference>